<evidence type="ECO:0000256" key="4">
    <source>
        <dbReference type="ARBA" id="ARBA00022833"/>
    </source>
</evidence>
<keyword evidence="4" id="KW-0862">Zinc</keyword>
<accession>A0ABD2NBX7</accession>
<sequence length="297" mass="34843">MDFPQIKLEHPEEYAQDEENKSFVHQFIDETGIIWNPEETIKYENDEEMKTVDNARETVIPTIKVEISKEDETIKHELTTDINGGEPVTPKTEKELSEEESKTIVHELIGADGKIPHEDMNFEDFIEDEDTTRGQTFEHGKNNVDSTDLKAKYKCSYCEYQTPHKGFLNKHINAVHLGIKQYKCNQCDYQASAKHDLKRHINIHRGVKNHECPHCDYQATERSYLKRHINNIHLGIKKHKCNHCDYQTTSTSNLKKHVNSVHLGMKNYKCKHCNYKSMDKDRLEQHKNSVHRENLRM</sequence>
<dbReference type="AlphaFoldDB" id="A0ABD2NBX7"/>
<gene>
    <name evidence="7" type="ORF">HHI36_020786</name>
</gene>
<dbReference type="SMART" id="SM00355">
    <property type="entry name" value="ZnF_C2H2"/>
    <property type="match status" value="5"/>
</dbReference>
<dbReference type="PROSITE" id="PS50157">
    <property type="entry name" value="ZINC_FINGER_C2H2_2"/>
    <property type="match status" value="4"/>
</dbReference>
<feature type="domain" description="C2H2-type" evidence="6">
    <location>
        <begin position="210"/>
        <end position="238"/>
    </location>
</feature>
<feature type="domain" description="C2H2-type" evidence="6">
    <location>
        <begin position="239"/>
        <end position="267"/>
    </location>
</feature>
<organism evidence="7 8">
    <name type="scientific">Cryptolaemus montrouzieri</name>
    <dbReference type="NCBI Taxonomy" id="559131"/>
    <lineage>
        <taxon>Eukaryota</taxon>
        <taxon>Metazoa</taxon>
        <taxon>Ecdysozoa</taxon>
        <taxon>Arthropoda</taxon>
        <taxon>Hexapoda</taxon>
        <taxon>Insecta</taxon>
        <taxon>Pterygota</taxon>
        <taxon>Neoptera</taxon>
        <taxon>Endopterygota</taxon>
        <taxon>Coleoptera</taxon>
        <taxon>Polyphaga</taxon>
        <taxon>Cucujiformia</taxon>
        <taxon>Coccinelloidea</taxon>
        <taxon>Coccinellidae</taxon>
        <taxon>Scymninae</taxon>
        <taxon>Scymnini</taxon>
        <taxon>Cryptolaemus</taxon>
    </lineage>
</organism>
<dbReference type="InterPro" id="IPR050688">
    <property type="entry name" value="Zinc_finger/UBP_domain"/>
</dbReference>
<dbReference type="FunFam" id="3.30.160.60:FF:000604">
    <property type="entry name" value="Histone H4 transcription factor-like Protein"/>
    <property type="match status" value="1"/>
</dbReference>
<dbReference type="EMBL" id="JABFTP020000083">
    <property type="protein sequence ID" value="KAL3276059.1"/>
    <property type="molecule type" value="Genomic_DNA"/>
</dbReference>
<protein>
    <recommendedName>
        <fullName evidence="6">C2H2-type domain-containing protein</fullName>
    </recommendedName>
</protein>
<dbReference type="InterPro" id="IPR036236">
    <property type="entry name" value="Znf_C2H2_sf"/>
</dbReference>
<proteinExistence type="predicted"/>
<evidence type="ECO:0000256" key="3">
    <source>
        <dbReference type="ARBA" id="ARBA00022771"/>
    </source>
</evidence>
<dbReference type="SUPFAM" id="SSF57667">
    <property type="entry name" value="beta-beta-alpha zinc fingers"/>
    <property type="match status" value="3"/>
</dbReference>
<feature type="domain" description="C2H2-type" evidence="6">
    <location>
        <begin position="153"/>
        <end position="181"/>
    </location>
</feature>
<evidence type="ECO:0000256" key="1">
    <source>
        <dbReference type="ARBA" id="ARBA00022723"/>
    </source>
</evidence>
<comment type="caution">
    <text evidence="7">The sequence shown here is derived from an EMBL/GenBank/DDBJ whole genome shotgun (WGS) entry which is preliminary data.</text>
</comment>
<dbReference type="Pfam" id="PF13909">
    <property type="entry name" value="zf-H2C2_5"/>
    <property type="match status" value="1"/>
</dbReference>
<dbReference type="PANTHER" id="PTHR24403">
    <property type="entry name" value="ZINC FINGER PROTEIN"/>
    <property type="match status" value="1"/>
</dbReference>
<keyword evidence="8" id="KW-1185">Reference proteome</keyword>
<dbReference type="GO" id="GO:0008270">
    <property type="term" value="F:zinc ion binding"/>
    <property type="evidence" value="ECO:0007669"/>
    <property type="project" value="UniProtKB-KW"/>
</dbReference>
<keyword evidence="2" id="KW-0677">Repeat</keyword>
<evidence type="ECO:0000259" key="6">
    <source>
        <dbReference type="PROSITE" id="PS50157"/>
    </source>
</evidence>
<dbReference type="PANTHER" id="PTHR24403:SF67">
    <property type="entry name" value="FI01116P-RELATED"/>
    <property type="match status" value="1"/>
</dbReference>
<evidence type="ECO:0000256" key="5">
    <source>
        <dbReference type="PROSITE-ProRule" id="PRU00042"/>
    </source>
</evidence>
<evidence type="ECO:0000313" key="7">
    <source>
        <dbReference type="EMBL" id="KAL3276059.1"/>
    </source>
</evidence>
<evidence type="ECO:0000256" key="2">
    <source>
        <dbReference type="ARBA" id="ARBA00022737"/>
    </source>
</evidence>
<keyword evidence="3 5" id="KW-0863">Zinc-finger</keyword>
<keyword evidence="1" id="KW-0479">Metal-binding</keyword>
<feature type="domain" description="C2H2-type" evidence="6">
    <location>
        <begin position="182"/>
        <end position="209"/>
    </location>
</feature>
<dbReference type="InterPro" id="IPR013087">
    <property type="entry name" value="Znf_C2H2_type"/>
</dbReference>
<reference evidence="7 8" key="1">
    <citation type="journal article" date="2021" name="BMC Biol.">
        <title>Horizontally acquired antibacterial genes associated with adaptive radiation of ladybird beetles.</title>
        <authorList>
            <person name="Li H.S."/>
            <person name="Tang X.F."/>
            <person name="Huang Y.H."/>
            <person name="Xu Z.Y."/>
            <person name="Chen M.L."/>
            <person name="Du X.Y."/>
            <person name="Qiu B.Y."/>
            <person name="Chen P.T."/>
            <person name="Zhang W."/>
            <person name="Slipinski A."/>
            <person name="Escalona H.E."/>
            <person name="Waterhouse R.M."/>
            <person name="Zwick A."/>
            <person name="Pang H."/>
        </authorList>
    </citation>
    <scope>NUCLEOTIDE SEQUENCE [LARGE SCALE GENOMIC DNA]</scope>
    <source>
        <strain evidence="7">SYSU2018</strain>
    </source>
</reference>
<name>A0ABD2NBX7_9CUCU</name>
<dbReference type="Gene3D" id="3.30.160.60">
    <property type="entry name" value="Classic Zinc Finger"/>
    <property type="match status" value="3"/>
</dbReference>
<evidence type="ECO:0000313" key="8">
    <source>
        <dbReference type="Proteomes" id="UP001516400"/>
    </source>
</evidence>
<dbReference type="Proteomes" id="UP001516400">
    <property type="component" value="Unassembled WGS sequence"/>
</dbReference>